<dbReference type="Gene3D" id="3.40.50.300">
    <property type="entry name" value="P-loop containing nucleotide triphosphate hydrolases"/>
    <property type="match status" value="1"/>
</dbReference>
<gene>
    <name evidence="20" type="ORF">G4L39_00900</name>
</gene>
<feature type="compositionally biased region" description="Low complexity" evidence="17">
    <location>
        <begin position="395"/>
        <end position="412"/>
    </location>
</feature>
<keyword evidence="9" id="KW-0805">Transcription regulation</keyword>
<dbReference type="SUPFAM" id="SSF52540">
    <property type="entry name" value="P-loop containing nucleoside triphosphate hydrolases"/>
    <property type="match status" value="1"/>
</dbReference>
<comment type="caution">
    <text evidence="20">The sequence shown here is derived from an EMBL/GenBank/DDBJ whole genome shotgun (WGS) entry which is preliminary data.</text>
</comment>
<keyword evidence="10" id="KW-0238">DNA-binding</keyword>
<dbReference type="CDD" id="cd00009">
    <property type="entry name" value="AAA"/>
    <property type="match status" value="1"/>
</dbReference>
<keyword evidence="3" id="KW-0963">Cytoplasm</keyword>
<dbReference type="InterPro" id="IPR003593">
    <property type="entry name" value="AAA+_ATPase"/>
</dbReference>
<dbReference type="PROSITE" id="PS00688">
    <property type="entry name" value="SIGMA54_INTERACT_3"/>
    <property type="match status" value="1"/>
</dbReference>
<protein>
    <recommendedName>
        <fullName evidence="2">DNA-binding transcriptional regulator NtrC</fullName>
    </recommendedName>
    <alternativeName>
        <fullName evidence="14">Nitrogen regulation protein NR(I)</fullName>
    </alternativeName>
    <alternativeName>
        <fullName evidence="15">Nitrogen regulator I</fullName>
    </alternativeName>
</protein>
<dbReference type="PROSITE" id="PS50110">
    <property type="entry name" value="RESPONSE_REGULATORY"/>
    <property type="match status" value="1"/>
</dbReference>
<comment type="subcellular location">
    <subcellularLocation>
        <location evidence="1">Cytoplasm</location>
    </subcellularLocation>
</comment>
<dbReference type="Gene3D" id="3.40.50.2300">
    <property type="match status" value="1"/>
</dbReference>
<evidence type="ECO:0000256" key="15">
    <source>
        <dbReference type="ARBA" id="ARBA00031910"/>
    </source>
</evidence>
<name>A0A6M1RT46_9BACT</name>
<proteinExistence type="predicted"/>
<keyword evidence="12" id="KW-0804">Transcription</keyword>
<feature type="modified residue" description="4-aspartylphosphate" evidence="16">
    <location>
        <position position="52"/>
    </location>
</feature>
<dbReference type="SMART" id="SM00382">
    <property type="entry name" value="AAA"/>
    <property type="match status" value="1"/>
</dbReference>
<dbReference type="PROSITE" id="PS50045">
    <property type="entry name" value="SIGMA54_INTERACT_4"/>
    <property type="match status" value="1"/>
</dbReference>
<dbReference type="InterPro" id="IPR058031">
    <property type="entry name" value="AAA_lid_NorR"/>
</dbReference>
<evidence type="ECO:0000259" key="19">
    <source>
        <dbReference type="PROSITE" id="PS50110"/>
    </source>
</evidence>
<sequence>MSTLMVVDDEADVRYSFRRLFEGEGLEVVEAASGEEALRMIPRVRPDLVVMDIRMAGLSGLETLRRIREMDPRLLVILMTAYGTTQTAIEAMKLGAYDYLLKPFDMARLRSVIQQGLKAARDMRQAVAIRPTGGLEEDALGLVGRSEAMQQVFKLIGQLAASDATVLITGESGTGKELVARAIYQHSRRSGQPFLAVNCAAIPEGLLESELFGHERGAFTGATQQRIGKFEQCHRGTLFLDEIGDMSLSTQAKILRVLQSGQFERVGGNQTLQVDVRILAATNRPLEQMVASRQFREDLFYRLNVVRIHLPPLRERREDIPLLVEYFLARFAREQKQTPRSLTAAALRALENYHWPGNVRELENVLRRATVIAKGEAILPEDLPPEVLEGAAGPVRAGAAPQPKPGPATGAASQAHAGTSETARDEEEVVHLARRLFEWARRHPDRKVLPAVERELVVQALRETRDNQVRAARLLGITRATLRKRIEKYGIRREFRVE</sequence>
<dbReference type="PRINTS" id="PR01590">
    <property type="entry name" value="HTHFIS"/>
</dbReference>
<dbReference type="FunFam" id="1.10.8.60:FF:000014">
    <property type="entry name" value="DNA-binding transcriptional regulator NtrC"/>
    <property type="match status" value="1"/>
</dbReference>
<dbReference type="PANTHER" id="PTHR32071">
    <property type="entry name" value="TRANSCRIPTIONAL REGULATORY PROTEIN"/>
    <property type="match status" value="1"/>
</dbReference>
<feature type="region of interest" description="Disordered" evidence="17">
    <location>
        <begin position="395"/>
        <end position="426"/>
    </location>
</feature>
<dbReference type="GO" id="GO:0005737">
    <property type="term" value="C:cytoplasm"/>
    <property type="evidence" value="ECO:0007669"/>
    <property type="project" value="UniProtKB-SubCell"/>
</dbReference>
<dbReference type="Gene3D" id="1.10.10.60">
    <property type="entry name" value="Homeodomain-like"/>
    <property type="match status" value="1"/>
</dbReference>
<accession>A0A6M1RT46</accession>
<dbReference type="Pfam" id="PF00072">
    <property type="entry name" value="Response_reg"/>
    <property type="match status" value="1"/>
</dbReference>
<keyword evidence="4" id="KW-0678">Repressor</keyword>
<evidence type="ECO:0000256" key="8">
    <source>
        <dbReference type="ARBA" id="ARBA00023012"/>
    </source>
</evidence>
<evidence type="ECO:0000256" key="1">
    <source>
        <dbReference type="ARBA" id="ARBA00004496"/>
    </source>
</evidence>
<evidence type="ECO:0000256" key="9">
    <source>
        <dbReference type="ARBA" id="ARBA00023015"/>
    </source>
</evidence>
<keyword evidence="5 16" id="KW-0597">Phosphoprotein</keyword>
<dbReference type="InterPro" id="IPR025944">
    <property type="entry name" value="Sigma_54_int_dom_CS"/>
</dbReference>
<feature type="domain" description="Sigma-54 factor interaction" evidence="18">
    <location>
        <begin position="142"/>
        <end position="371"/>
    </location>
</feature>
<keyword evidence="8" id="KW-0902">Two-component regulatory system</keyword>
<keyword evidence="6" id="KW-0547">Nucleotide-binding</keyword>
<dbReference type="SUPFAM" id="SSF52172">
    <property type="entry name" value="CheY-like"/>
    <property type="match status" value="1"/>
</dbReference>
<evidence type="ECO:0000256" key="4">
    <source>
        <dbReference type="ARBA" id="ARBA00022491"/>
    </source>
</evidence>
<dbReference type="SMART" id="SM00448">
    <property type="entry name" value="REC"/>
    <property type="match status" value="1"/>
</dbReference>
<dbReference type="AlphaFoldDB" id="A0A6M1RT46"/>
<dbReference type="SUPFAM" id="SSF46689">
    <property type="entry name" value="Homeodomain-like"/>
    <property type="match status" value="1"/>
</dbReference>
<organism evidence="20 21">
    <name type="scientific">Limisphaera ngatamarikiensis</name>
    <dbReference type="NCBI Taxonomy" id="1324935"/>
    <lineage>
        <taxon>Bacteria</taxon>
        <taxon>Pseudomonadati</taxon>
        <taxon>Verrucomicrobiota</taxon>
        <taxon>Verrucomicrobiia</taxon>
        <taxon>Limisphaerales</taxon>
        <taxon>Limisphaeraceae</taxon>
        <taxon>Limisphaera</taxon>
    </lineage>
</organism>
<evidence type="ECO:0000259" key="18">
    <source>
        <dbReference type="PROSITE" id="PS50045"/>
    </source>
</evidence>
<dbReference type="GO" id="GO:0006355">
    <property type="term" value="P:regulation of DNA-templated transcription"/>
    <property type="evidence" value="ECO:0007669"/>
    <property type="project" value="InterPro"/>
</dbReference>
<dbReference type="Pfam" id="PF25601">
    <property type="entry name" value="AAA_lid_14"/>
    <property type="match status" value="1"/>
</dbReference>
<evidence type="ECO:0000256" key="12">
    <source>
        <dbReference type="ARBA" id="ARBA00023163"/>
    </source>
</evidence>
<evidence type="ECO:0000256" key="13">
    <source>
        <dbReference type="ARBA" id="ARBA00023231"/>
    </source>
</evidence>
<dbReference type="Pfam" id="PF02954">
    <property type="entry name" value="HTH_8"/>
    <property type="match status" value="1"/>
</dbReference>
<keyword evidence="21" id="KW-1185">Reference proteome</keyword>
<dbReference type="GO" id="GO:0005524">
    <property type="term" value="F:ATP binding"/>
    <property type="evidence" value="ECO:0007669"/>
    <property type="project" value="UniProtKB-KW"/>
</dbReference>
<evidence type="ECO:0000256" key="5">
    <source>
        <dbReference type="ARBA" id="ARBA00022553"/>
    </source>
</evidence>
<dbReference type="InterPro" id="IPR009057">
    <property type="entry name" value="Homeodomain-like_sf"/>
</dbReference>
<evidence type="ECO:0000313" key="21">
    <source>
        <dbReference type="Proteomes" id="UP000477311"/>
    </source>
</evidence>
<dbReference type="Pfam" id="PF00158">
    <property type="entry name" value="Sigma54_activat"/>
    <property type="match status" value="1"/>
</dbReference>
<dbReference type="EMBL" id="JAAKYA010000006">
    <property type="protein sequence ID" value="NGO37962.1"/>
    <property type="molecule type" value="Genomic_DNA"/>
</dbReference>
<dbReference type="FunFam" id="3.40.50.300:FF:000006">
    <property type="entry name" value="DNA-binding transcriptional regulator NtrC"/>
    <property type="match status" value="1"/>
</dbReference>
<keyword evidence="11" id="KW-0010">Activator</keyword>
<dbReference type="GO" id="GO:0000160">
    <property type="term" value="P:phosphorelay signal transduction system"/>
    <property type="evidence" value="ECO:0007669"/>
    <property type="project" value="UniProtKB-KW"/>
</dbReference>
<dbReference type="PANTHER" id="PTHR32071:SF95">
    <property type="entry name" value="DNA-BINDING TRANSCRIPTIONAL REGULATOR NTRC"/>
    <property type="match status" value="1"/>
</dbReference>
<dbReference type="InterPro" id="IPR011006">
    <property type="entry name" value="CheY-like_superfamily"/>
</dbReference>
<dbReference type="InterPro" id="IPR025662">
    <property type="entry name" value="Sigma_54_int_dom_ATP-bd_1"/>
</dbReference>
<dbReference type="InterPro" id="IPR027417">
    <property type="entry name" value="P-loop_NTPase"/>
</dbReference>
<evidence type="ECO:0000256" key="7">
    <source>
        <dbReference type="ARBA" id="ARBA00022840"/>
    </source>
</evidence>
<dbReference type="FunFam" id="3.40.50.2300:FF:000018">
    <property type="entry name" value="DNA-binding transcriptional regulator NtrC"/>
    <property type="match status" value="1"/>
</dbReference>
<evidence type="ECO:0000256" key="14">
    <source>
        <dbReference type="ARBA" id="ARBA00029881"/>
    </source>
</evidence>
<dbReference type="InterPro" id="IPR001789">
    <property type="entry name" value="Sig_transdc_resp-reg_receiver"/>
</dbReference>
<evidence type="ECO:0000256" key="3">
    <source>
        <dbReference type="ARBA" id="ARBA00022490"/>
    </source>
</evidence>
<dbReference type="Gene3D" id="1.10.8.60">
    <property type="match status" value="1"/>
</dbReference>
<evidence type="ECO:0000256" key="16">
    <source>
        <dbReference type="PROSITE-ProRule" id="PRU00169"/>
    </source>
</evidence>
<evidence type="ECO:0000313" key="20">
    <source>
        <dbReference type="EMBL" id="NGO37962.1"/>
    </source>
</evidence>
<dbReference type="CDD" id="cd17536">
    <property type="entry name" value="REC_YesN-like"/>
    <property type="match status" value="1"/>
</dbReference>
<reference evidence="20 21" key="1">
    <citation type="submission" date="2020-02" db="EMBL/GenBank/DDBJ databases">
        <title>Draft genome sequence of Limisphaera ngatamarikiensis NGM72.4T, a thermophilic Verrucomicrobia grouped in subdivision 3.</title>
        <authorList>
            <person name="Carere C.R."/>
            <person name="Steen J."/>
            <person name="Hugenholtz P."/>
            <person name="Stott M.B."/>
        </authorList>
    </citation>
    <scope>NUCLEOTIDE SEQUENCE [LARGE SCALE GENOMIC DNA]</scope>
    <source>
        <strain evidence="20 21">NGM72.4</strain>
    </source>
</reference>
<dbReference type="InterPro" id="IPR002197">
    <property type="entry name" value="HTH_Fis"/>
</dbReference>
<evidence type="ECO:0000256" key="11">
    <source>
        <dbReference type="ARBA" id="ARBA00023159"/>
    </source>
</evidence>
<dbReference type="PROSITE" id="PS00675">
    <property type="entry name" value="SIGMA54_INTERACT_1"/>
    <property type="match status" value="1"/>
</dbReference>
<keyword evidence="13" id="KW-0535">Nitrogen fixation</keyword>
<evidence type="ECO:0000256" key="2">
    <source>
        <dbReference type="ARBA" id="ARBA00019059"/>
    </source>
</evidence>
<dbReference type="GO" id="GO:0043565">
    <property type="term" value="F:sequence-specific DNA binding"/>
    <property type="evidence" value="ECO:0007669"/>
    <property type="project" value="InterPro"/>
</dbReference>
<keyword evidence="7" id="KW-0067">ATP-binding</keyword>
<dbReference type="InterPro" id="IPR002078">
    <property type="entry name" value="Sigma_54_int"/>
</dbReference>
<evidence type="ECO:0000256" key="10">
    <source>
        <dbReference type="ARBA" id="ARBA00023125"/>
    </source>
</evidence>
<feature type="domain" description="Response regulatory" evidence="19">
    <location>
        <begin position="3"/>
        <end position="117"/>
    </location>
</feature>
<evidence type="ECO:0000256" key="6">
    <source>
        <dbReference type="ARBA" id="ARBA00022741"/>
    </source>
</evidence>
<dbReference type="Proteomes" id="UP000477311">
    <property type="component" value="Unassembled WGS sequence"/>
</dbReference>
<evidence type="ECO:0000256" key="17">
    <source>
        <dbReference type="SAM" id="MobiDB-lite"/>
    </source>
</evidence>